<keyword evidence="4" id="KW-1185">Reference proteome</keyword>
<comment type="caution">
    <text evidence="3">The sequence shown here is derived from an EMBL/GenBank/DDBJ whole genome shotgun (WGS) entry which is preliminary data.</text>
</comment>
<evidence type="ECO:0000256" key="2">
    <source>
        <dbReference type="SAM" id="MobiDB-lite"/>
    </source>
</evidence>
<dbReference type="Pfam" id="PF02493">
    <property type="entry name" value="MORN"/>
    <property type="match status" value="12"/>
</dbReference>
<dbReference type="Gene3D" id="2.20.110.10">
    <property type="entry name" value="Histone H3 K4-specific methyltransferase SET7/9 N-terminal domain"/>
    <property type="match status" value="4"/>
</dbReference>
<reference evidence="3" key="1">
    <citation type="submission" date="2019-11" db="EMBL/GenBank/DDBJ databases">
        <title>Leishmania tarentolae CDS.</title>
        <authorList>
            <person name="Goto Y."/>
            <person name="Yamagishi J."/>
        </authorList>
    </citation>
    <scope>NUCLEOTIDE SEQUENCE [LARGE SCALE GENOMIC DNA]</scope>
    <source>
        <strain evidence="3">Parrot Tar II</strain>
    </source>
</reference>
<sequence length="676" mass="73251">MAHAAGSGKTADAVPQYYDPNAPLTRPVTTIQVETFAPREGMTPSLVLEDGSHYFGPVVEDDRCRIPCGCGIILFQYDGTAKPNLTVADAAAADSDSGAGGGLASFFFGRGMPQDDGASQAAVALAALCKRYQQGDRYGGDWVNGTFHGNGVLVTSSFTYHGTWIKGEMQGKGTISYTRKYVDYRPRNTNGSGDSESVSKLLLKGLSYVSPFELVGTAAAPKEYIGDFDAKHYRHGMGLMRYYNGDVYEGEWRDNCRHGRGKLRKVDGEVYDGDWVFDQRHGNGKIMYPNGSLFKGSMECNQRNGEGIMRFANGDEFFGTFKKDRIDGHGTMRYRNGDVYEGAWRGQLRHGQGKYTLKRTGATMHGEFQSGLIHGEGTVIVPGVSTFVGLFVRGERTIGTMHWHQQQSQAERVNDDAAEAAVAAAAATSESPESSLLDTTASPGPVTPTLRGTSSGSATATIGASIVAGKANSTNYLCYQGQWAGEHMHGKGLLWYTNGDFYAGYFHNSRRHGAGNMRYAAEQAEFSGQYVHGIRHGLGILQRANKSIQAGRWQQNIFVEGYEGEWDGFAFHGIGRLTMPVDIFLAMRSSNSALKLSELSAMMNGRSSIPLANASLITGHENAAQPPPGRHRTRQPTHRCAVPQRVVLTCHLSSSNSLVSSVTVYGTGQAYSSCLP</sequence>
<proteinExistence type="predicted"/>
<dbReference type="EMBL" id="BLBS01000035">
    <property type="protein sequence ID" value="GET89504.1"/>
    <property type="molecule type" value="Genomic_DNA"/>
</dbReference>
<gene>
    <name evidence="3" type="ORF">LtaPh_2613500</name>
</gene>
<keyword evidence="1" id="KW-0677">Repeat</keyword>
<dbReference type="PANTHER" id="PTHR43215">
    <property type="entry name" value="RADIAL SPOKE HEAD 1 HOMOLOG"/>
    <property type="match status" value="1"/>
</dbReference>
<dbReference type="SMART" id="SM00698">
    <property type="entry name" value="MORN"/>
    <property type="match status" value="13"/>
</dbReference>
<feature type="compositionally biased region" description="Polar residues" evidence="2">
    <location>
        <begin position="428"/>
        <end position="442"/>
    </location>
</feature>
<accession>A0A640KKA9</accession>
<dbReference type="Proteomes" id="UP000419144">
    <property type="component" value="Unassembled WGS sequence"/>
</dbReference>
<dbReference type="AlphaFoldDB" id="A0A640KKA9"/>
<dbReference type="OrthoDB" id="270720at2759"/>
<feature type="region of interest" description="Disordered" evidence="2">
    <location>
        <begin position="424"/>
        <end position="455"/>
    </location>
</feature>
<protein>
    <submittedName>
        <fullName evidence="3">Uncharacterized protein</fullName>
    </submittedName>
</protein>
<organism evidence="3 4">
    <name type="scientific">Leishmania tarentolae</name>
    <name type="common">Sauroleishmania tarentolae</name>
    <dbReference type="NCBI Taxonomy" id="5689"/>
    <lineage>
        <taxon>Eukaryota</taxon>
        <taxon>Discoba</taxon>
        <taxon>Euglenozoa</taxon>
        <taxon>Kinetoplastea</taxon>
        <taxon>Metakinetoplastina</taxon>
        <taxon>Trypanosomatida</taxon>
        <taxon>Trypanosomatidae</taxon>
        <taxon>Leishmaniinae</taxon>
        <taxon>Leishmania</taxon>
        <taxon>lizard Leishmania</taxon>
    </lineage>
</organism>
<dbReference type="PANTHER" id="PTHR43215:SF14">
    <property type="entry name" value="RADIAL SPOKE HEAD 1 HOMOLOG"/>
    <property type="match status" value="1"/>
</dbReference>
<evidence type="ECO:0000313" key="3">
    <source>
        <dbReference type="EMBL" id="GET89504.1"/>
    </source>
</evidence>
<evidence type="ECO:0000256" key="1">
    <source>
        <dbReference type="ARBA" id="ARBA00022737"/>
    </source>
</evidence>
<name>A0A640KKA9_LEITA</name>
<dbReference type="VEuPathDB" id="TriTrypDB:LtaPh_2613500"/>
<dbReference type="SUPFAM" id="SSF82185">
    <property type="entry name" value="Histone H3 K4-specific methyltransferase SET7/9 N-terminal domain"/>
    <property type="match status" value="4"/>
</dbReference>
<dbReference type="InterPro" id="IPR003409">
    <property type="entry name" value="MORN"/>
</dbReference>
<evidence type="ECO:0000313" key="4">
    <source>
        <dbReference type="Proteomes" id="UP000419144"/>
    </source>
</evidence>